<dbReference type="EMBL" id="JABFTP020000062">
    <property type="protein sequence ID" value="KAL3274666.1"/>
    <property type="molecule type" value="Genomic_DNA"/>
</dbReference>
<dbReference type="AlphaFoldDB" id="A0ABD2N783"/>
<evidence type="ECO:0000313" key="1">
    <source>
        <dbReference type="EMBL" id="KAL3274666.1"/>
    </source>
</evidence>
<evidence type="ECO:0000313" key="2">
    <source>
        <dbReference type="Proteomes" id="UP001516400"/>
    </source>
</evidence>
<gene>
    <name evidence="1" type="ORF">HHI36_016046</name>
</gene>
<comment type="caution">
    <text evidence="1">The sequence shown here is derived from an EMBL/GenBank/DDBJ whole genome shotgun (WGS) entry which is preliminary data.</text>
</comment>
<dbReference type="Proteomes" id="UP001516400">
    <property type="component" value="Unassembled WGS sequence"/>
</dbReference>
<name>A0ABD2N783_9CUCU</name>
<accession>A0ABD2N783</accession>
<protein>
    <submittedName>
        <fullName evidence="1">Uncharacterized protein</fullName>
    </submittedName>
</protein>
<sequence length="110" mass="12933">MQMRQSLLHTEKHYSNINELQILTNHTDEWFGGWRLKPNPTKSQFVIYNHNITPTSPTITIRGITKKPNTSMKYQGIHIDSKLNLNLHTKLIKRKVISRAKYFRQLTMAS</sequence>
<organism evidence="1 2">
    <name type="scientific">Cryptolaemus montrouzieri</name>
    <dbReference type="NCBI Taxonomy" id="559131"/>
    <lineage>
        <taxon>Eukaryota</taxon>
        <taxon>Metazoa</taxon>
        <taxon>Ecdysozoa</taxon>
        <taxon>Arthropoda</taxon>
        <taxon>Hexapoda</taxon>
        <taxon>Insecta</taxon>
        <taxon>Pterygota</taxon>
        <taxon>Neoptera</taxon>
        <taxon>Endopterygota</taxon>
        <taxon>Coleoptera</taxon>
        <taxon>Polyphaga</taxon>
        <taxon>Cucujiformia</taxon>
        <taxon>Coccinelloidea</taxon>
        <taxon>Coccinellidae</taxon>
        <taxon>Scymninae</taxon>
        <taxon>Scymnini</taxon>
        <taxon>Cryptolaemus</taxon>
    </lineage>
</organism>
<reference evidence="1 2" key="1">
    <citation type="journal article" date="2021" name="BMC Biol.">
        <title>Horizontally acquired antibacterial genes associated with adaptive radiation of ladybird beetles.</title>
        <authorList>
            <person name="Li H.S."/>
            <person name="Tang X.F."/>
            <person name="Huang Y.H."/>
            <person name="Xu Z.Y."/>
            <person name="Chen M.L."/>
            <person name="Du X.Y."/>
            <person name="Qiu B.Y."/>
            <person name="Chen P.T."/>
            <person name="Zhang W."/>
            <person name="Slipinski A."/>
            <person name="Escalona H.E."/>
            <person name="Waterhouse R.M."/>
            <person name="Zwick A."/>
            <person name="Pang H."/>
        </authorList>
    </citation>
    <scope>NUCLEOTIDE SEQUENCE [LARGE SCALE GENOMIC DNA]</scope>
    <source>
        <strain evidence="1">SYSU2018</strain>
    </source>
</reference>
<proteinExistence type="predicted"/>
<keyword evidence="2" id="KW-1185">Reference proteome</keyword>